<accession>A0A433JNZ3</accession>
<dbReference type="AlphaFoldDB" id="A0A433JNZ3"/>
<keyword evidence="1" id="KW-0812">Transmembrane</keyword>
<evidence type="ECO:0000256" key="1">
    <source>
        <dbReference type="SAM" id="Phobius"/>
    </source>
</evidence>
<evidence type="ECO:0000313" key="2">
    <source>
        <dbReference type="EMBL" id="RUQ98127.1"/>
    </source>
</evidence>
<keyword evidence="3" id="KW-1185">Reference proteome</keyword>
<proteinExistence type="predicted"/>
<comment type="caution">
    <text evidence="2">The sequence shown here is derived from an EMBL/GenBank/DDBJ whole genome shotgun (WGS) entry which is preliminary data.</text>
</comment>
<name>A0A433JNZ3_9MICO</name>
<keyword evidence="1" id="KW-1133">Transmembrane helix</keyword>
<organism evidence="2 3">
    <name type="scientific">Labedella endophytica</name>
    <dbReference type="NCBI Taxonomy" id="1523160"/>
    <lineage>
        <taxon>Bacteria</taxon>
        <taxon>Bacillati</taxon>
        <taxon>Actinomycetota</taxon>
        <taxon>Actinomycetes</taxon>
        <taxon>Micrococcales</taxon>
        <taxon>Microbacteriaceae</taxon>
        <taxon>Labedella</taxon>
    </lineage>
</organism>
<feature type="transmembrane region" description="Helical" evidence="1">
    <location>
        <begin position="6"/>
        <end position="29"/>
    </location>
</feature>
<evidence type="ECO:0000313" key="3">
    <source>
        <dbReference type="Proteomes" id="UP000274909"/>
    </source>
</evidence>
<dbReference type="OrthoDB" id="9976640at2"/>
<keyword evidence="1" id="KW-0472">Membrane</keyword>
<protein>
    <submittedName>
        <fullName evidence="2">Uncharacterized protein</fullName>
    </submittedName>
</protein>
<gene>
    <name evidence="2" type="ORF">ELQ94_13960</name>
</gene>
<dbReference type="Proteomes" id="UP000274909">
    <property type="component" value="Unassembled WGS sequence"/>
</dbReference>
<reference evidence="2 3" key="1">
    <citation type="submission" date="2018-12" db="EMBL/GenBank/DDBJ databases">
        <authorList>
            <person name="Li F."/>
        </authorList>
    </citation>
    <scope>NUCLEOTIDE SEQUENCE [LARGE SCALE GENOMIC DNA]</scope>
    <source>
        <strain evidence="2 3">EGI 6500705</strain>
    </source>
</reference>
<sequence length="238" mass="25433">MDSPVSTLLLPVGIVLGAIALVTLVSAVLERRYARLVARSPRVERLVELFAEPAPAEAAQSELLVALGTALGTPPDAPSVESSARTVSADAVRRIVDPSIPSVHQSHPWRPTVVPEFSAQVLGYDASKAWTREESDGLVALVHLGTDLRALAAEMRVDDRVLVAELARRLYGAVDPVVDPTCPRTGRPWRASELSGAESVVHGACLSETAARLGRDQLDVVSRLIRDGRRTATATTAW</sequence>
<dbReference type="EMBL" id="RZGZ01000004">
    <property type="protein sequence ID" value="RUQ98127.1"/>
    <property type="molecule type" value="Genomic_DNA"/>
</dbReference>
<dbReference type="RefSeq" id="WP_127050980.1">
    <property type="nucleotide sequence ID" value="NZ_RZGZ01000004.1"/>
</dbReference>